<dbReference type="GO" id="GO:0008080">
    <property type="term" value="F:N-acetyltransferase activity"/>
    <property type="evidence" value="ECO:0007669"/>
    <property type="project" value="InterPro"/>
</dbReference>
<dbReference type="InterPro" id="IPR016181">
    <property type="entry name" value="Acyl_CoA_acyltransferase"/>
</dbReference>
<name>A0A1B8TP27_9FLAO</name>
<protein>
    <submittedName>
        <fullName evidence="3">Acetyltransferase</fullName>
    </submittedName>
</protein>
<evidence type="ECO:0000259" key="2">
    <source>
        <dbReference type="PROSITE" id="PS51186"/>
    </source>
</evidence>
<dbReference type="OrthoDB" id="5419426at2"/>
<dbReference type="InterPro" id="IPR000182">
    <property type="entry name" value="GNAT_dom"/>
</dbReference>
<dbReference type="STRING" id="1774273.LPB03_16440"/>
<proteinExistence type="predicted"/>
<dbReference type="CDD" id="cd04301">
    <property type="entry name" value="NAT_SF"/>
    <property type="match status" value="1"/>
</dbReference>
<dbReference type="RefSeq" id="WP_065320717.1">
    <property type="nucleotide sequence ID" value="NZ_CP017477.1"/>
</dbReference>
<organism evidence="3 4">
    <name type="scientific">Polaribacter vadi</name>
    <dbReference type="NCBI Taxonomy" id="1774273"/>
    <lineage>
        <taxon>Bacteria</taxon>
        <taxon>Pseudomonadati</taxon>
        <taxon>Bacteroidota</taxon>
        <taxon>Flavobacteriia</taxon>
        <taxon>Flavobacteriales</taxon>
        <taxon>Flavobacteriaceae</taxon>
    </lineage>
</organism>
<comment type="caution">
    <text evidence="3">The sequence shown here is derived from an EMBL/GenBank/DDBJ whole genome shotgun (WGS) entry which is preliminary data.</text>
</comment>
<keyword evidence="1 3" id="KW-0808">Transferase</keyword>
<dbReference type="KEGG" id="pob:LPB03_16440"/>
<dbReference type="Proteomes" id="UP000092584">
    <property type="component" value="Unassembled WGS sequence"/>
</dbReference>
<dbReference type="Pfam" id="PF00583">
    <property type="entry name" value="Acetyltransf_1"/>
    <property type="match status" value="1"/>
</dbReference>
<dbReference type="AlphaFoldDB" id="A0A1B8TP27"/>
<evidence type="ECO:0000313" key="3">
    <source>
        <dbReference type="EMBL" id="OBY61387.1"/>
    </source>
</evidence>
<dbReference type="PROSITE" id="PS51186">
    <property type="entry name" value="GNAT"/>
    <property type="match status" value="1"/>
</dbReference>
<dbReference type="SUPFAM" id="SSF55729">
    <property type="entry name" value="Acyl-CoA N-acyltransferases (Nat)"/>
    <property type="match status" value="1"/>
</dbReference>
<dbReference type="PANTHER" id="PTHR13947">
    <property type="entry name" value="GNAT FAMILY N-ACETYLTRANSFERASE"/>
    <property type="match status" value="1"/>
</dbReference>
<dbReference type="Gene3D" id="3.40.630.30">
    <property type="match status" value="1"/>
</dbReference>
<sequence length="165" mass="18719">MTSEDFIIREITSEDNSQIARVIRDVIVEMGAPKVGTAYADAATDKMFETYQKEKAIYYVVEHHHKIVGGAGIAKLDNFDGNTCELQKMYFLPTIRGLGLGTKLITKCLEKAKDFGFENCYLETLPYMEAAVKLYIRNGFVNLDKPMGNTSHFNCDVWMLKEINE</sequence>
<reference evidence="4" key="1">
    <citation type="submission" date="2016-02" db="EMBL/GenBank/DDBJ databases">
        <authorList>
            <person name="Shin S.-K."/>
            <person name="Yi H."/>
            <person name="Kim E."/>
        </authorList>
    </citation>
    <scope>NUCLEOTIDE SEQUENCE [LARGE SCALE GENOMIC DNA]</scope>
    <source>
        <strain evidence="4">LPB0003</strain>
    </source>
</reference>
<dbReference type="PANTHER" id="PTHR13947:SF37">
    <property type="entry name" value="LD18367P"/>
    <property type="match status" value="1"/>
</dbReference>
<gene>
    <name evidence="3" type="ORF">LPB3_16380</name>
</gene>
<evidence type="ECO:0000313" key="4">
    <source>
        <dbReference type="Proteomes" id="UP000092584"/>
    </source>
</evidence>
<evidence type="ECO:0000256" key="1">
    <source>
        <dbReference type="ARBA" id="ARBA00022679"/>
    </source>
</evidence>
<dbReference type="EMBL" id="LSFM01000027">
    <property type="protein sequence ID" value="OBY61387.1"/>
    <property type="molecule type" value="Genomic_DNA"/>
</dbReference>
<feature type="domain" description="N-acetyltransferase" evidence="2">
    <location>
        <begin position="6"/>
        <end position="164"/>
    </location>
</feature>
<accession>A0A1B8TP27</accession>
<dbReference type="InterPro" id="IPR050769">
    <property type="entry name" value="NAT_camello-type"/>
</dbReference>
<keyword evidence="4" id="KW-1185">Reference proteome</keyword>